<dbReference type="InterPro" id="IPR014253">
    <property type="entry name" value="Spore_coat_YsxE"/>
</dbReference>
<dbReference type="Proteomes" id="UP000023561">
    <property type="component" value="Unassembled WGS sequence"/>
</dbReference>
<name>A0A023DA63_9BACL</name>
<protein>
    <recommendedName>
        <fullName evidence="1">Aminoglycoside phosphotransferase domain-containing protein</fullName>
    </recommendedName>
</protein>
<dbReference type="Pfam" id="PF01636">
    <property type="entry name" value="APH"/>
    <property type="match status" value="1"/>
</dbReference>
<dbReference type="SUPFAM" id="SSF56112">
    <property type="entry name" value="Protein kinase-like (PK-like)"/>
    <property type="match status" value="1"/>
</dbReference>
<sequence>MNEEHIRMYAPILQQYGLKPFRVDDYGKVKKVYANAGLFALKEITNAREMAAVQQSYMLYGKQMIPLYLSRQGLPFVSHGRHYYLMPWIAIEKRKEKHEQIRSFFRTLAYLHQTSLKQIDVREEEISAYYEQKKKEWKQQRSFLQAYIEKCENTWYMSPFQLQCCAYFYEIMQAYWFAETELEKWYEKIKETKKWRIAWIHGKARLSHYLETGKEQRYFFSWERASWNSPLFDIVMALRHHMRTFPPVSNEWAEGVKEYEEILPLTEEERSFLYSHLAQPHFFYRCIDEYETKRKPEKNEREYVAELQRHYFAMKNMEYIVMRLVQQNETENTKSIPDEEPPQ</sequence>
<dbReference type="Gene3D" id="3.90.1200.10">
    <property type="match status" value="1"/>
</dbReference>
<feature type="domain" description="Aminoglycoside phosphotransferase" evidence="1">
    <location>
        <begin position="78"/>
        <end position="258"/>
    </location>
</feature>
<dbReference type="InterPro" id="IPR002575">
    <property type="entry name" value="Aminoglycoside_PTrfase"/>
</dbReference>
<evidence type="ECO:0000313" key="2">
    <source>
        <dbReference type="EMBL" id="GAJ38255.1"/>
    </source>
</evidence>
<gene>
    <name evidence="2" type="ORF">GCA01S_002_00430</name>
</gene>
<evidence type="ECO:0000259" key="1">
    <source>
        <dbReference type="Pfam" id="PF01636"/>
    </source>
</evidence>
<evidence type="ECO:0000313" key="3">
    <source>
        <dbReference type="Proteomes" id="UP000023561"/>
    </source>
</evidence>
<dbReference type="NCBIfam" id="TIGR02904">
    <property type="entry name" value="spore_ysxE"/>
    <property type="match status" value="1"/>
</dbReference>
<dbReference type="InterPro" id="IPR011009">
    <property type="entry name" value="Kinase-like_dom_sf"/>
</dbReference>
<dbReference type="AlphaFoldDB" id="A0A023DA63"/>
<dbReference type="Gene3D" id="3.30.200.20">
    <property type="entry name" value="Phosphorylase Kinase, domain 1"/>
    <property type="match status" value="1"/>
</dbReference>
<dbReference type="PANTHER" id="PTHR39179:SF3">
    <property type="entry name" value="COTS-RELATED PROTEIN"/>
    <property type="match status" value="1"/>
</dbReference>
<comment type="caution">
    <text evidence="2">The sequence shown here is derived from an EMBL/GenBank/DDBJ whole genome shotgun (WGS) entry which is preliminary data.</text>
</comment>
<organism evidence="2 3">
    <name type="scientific">Parageobacillus caldoxylosilyticus NBRC 107762</name>
    <dbReference type="NCBI Taxonomy" id="1220594"/>
    <lineage>
        <taxon>Bacteria</taxon>
        <taxon>Bacillati</taxon>
        <taxon>Bacillota</taxon>
        <taxon>Bacilli</taxon>
        <taxon>Bacillales</taxon>
        <taxon>Anoxybacillaceae</taxon>
        <taxon>Saccharococcus</taxon>
    </lineage>
</organism>
<dbReference type="EMBL" id="BAWO01000002">
    <property type="protein sequence ID" value="GAJ38255.1"/>
    <property type="molecule type" value="Genomic_DNA"/>
</dbReference>
<proteinExistence type="predicted"/>
<dbReference type="InterPro" id="IPR047175">
    <property type="entry name" value="CotS-like"/>
</dbReference>
<accession>A0A023DA63</accession>
<dbReference type="PANTHER" id="PTHR39179">
    <property type="entry name" value="SPORE COAT PROTEIN I"/>
    <property type="match status" value="1"/>
</dbReference>
<keyword evidence="3" id="KW-1185">Reference proteome</keyword>
<reference evidence="2 3" key="1">
    <citation type="submission" date="2014-04" db="EMBL/GenBank/DDBJ databases">
        <title>Whole genome shotgun sequence of Geobacillus caldoxylosilyticus NBRC 107762.</title>
        <authorList>
            <person name="Hosoyama A."/>
            <person name="Hosoyama Y."/>
            <person name="Katano-Makiyama Y."/>
            <person name="Tsuchikane K."/>
            <person name="Ohji S."/>
            <person name="Ichikawa N."/>
            <person name="Yamazoe A."/>
            <person name="Fujita N."/>
        </authorList>
    </citation>
    <scope>NUCLEOTIDE SEQUENCE [LARGE SCALE GENOMIC DNA]</scope>
    <source>
        <strain evidence="2 3">NBRC 107762</strain>
    </source>
</reference>
<dbReference type="GO" id="GO:0042601">
    <property type="term" value="C:endospore-forming forespore"/>
    <property type="evidence" value="ECO:0007669"/>
    <property type="project" value="TreeGrafter"/>
</dbReference>